<dbReference type="Pfam" id="PF00117">
    <property type="entry name" value="GATase"/>
    <property type="match status" value="1"/>
</dbReference>
<dbReference type="GO" id="GO:0004088">
    <property type="term" value="F:carbamoyl-phosphate synthase (glutamine-hydrolyzing) activity"/>
    <property type="evidence" value="ECO:0007669"/>
    <property type="project" value="UniProtKB-UniRule"/>
</dbReference>
<dbReference type="GO" id="GO:0005524">
    <property type="term" value="F:ATP binding"/>
    <property type="evidence" value="ECO:0007669"/>
    <property type="project" value="UniProtKB-UniRule"/>
</dbReference>
<keyword evidence="3 10" id="KW-0055">Arginine biosynthesis</keyword>
<dbReference type="InterPro" id="IPR017926">
    <property type="entry name" value="GATASE"/>
</dbReference>
<comment type="catalytic activity">
    <reaction evidence="9 10">
        <text>hydrogencarbonate + L-glutamine + 2 ATP + H2O = carbamoyl phosphate + L-glutamate + 2 ADP + phosphate + 2 H(+)</text>
        <dbReference type="Rhea" id="RHEA:18633"/>
        <dbReference type="ChEBI" id="CHEBI:15377"/>
        <dbReference type="ChEBI" id="CHEBI:15378"/>
        <dbReference type="ChEBI" id="CHEBI:17544"/>
        <dbReference type="ChEBI" id="CHEBI:29985"/>
        <dbReference type="ChEBI" id="CHEBI:30616"/>
        <dbReference type="ChEBI" id="CHEBI:43474"/>
        <dbReference type="ChEBI" id="CHEBI:58228"/>
        <dbReference type="ChEBI" id="CHEBI:58359"/>
        <dbReference type="ChEBI" id="CHEBI:456216"/>
        <dbReference type="EC" id="6.3.5.5"/>
    </reaction>
</comment>
<comment type="catalytic activity">
    <reaction evidence="10">
        <text>L-glutamine + H2O = L-glutamate + NH4(+)</text>
        <dbReference type="Rhea" id="RHEA:15889"/>
        <dbReference type="ChEBI" id="CHEBI:15377"/>
        <dbReference type="ChEBI" id="CHEBI:28938"/>
        <dbReference type="ChEBI" id="CHEBI:29985"/>
        <dbReference type="ChEBI" id="CHEBI:58359"/>
    </reaction>
</comment>
<evidence type="ECO:0000256" key="6">
    <source>
        <dbReference type="ARBA" id="ARBA00022840"/>
    </source>
</evidence>
<evidence type="ECO:0000313" key="12">
    <source>
        <dbReference type="EMBL" id="USH00023.1"/>
    </source>
</evidence>
<name>A0A9E7MB72_9EURY</name>
<dbReference type="RefSeq" id="WP_251949289.1">
    <property type="nucleotide sequence ID" value="NZ_CP080572.1"/>
</dbReference>
<dbReference type="PRINTS" id="PR00097">
    <property type="entry name" value="ANTSNTHASEII"/>
</dbReference>
<feature type="active site" evidence="10">
    <location>
        <position position="360"/>
    </location>
</feature>
<dbReference type="InterPro" id="IPR050472">
    <property type="entry name" value="Anth_synth/Amidotransfase"/>
</dbReference>
<evidence type="ECO:0000256" key="3">
    <source>
        <dbReference type="ARBA" id="ARBA00022571"/>
    </source>
</evidence>
<sequence length="386" mass="42785">MHAYLTAETQEGPESGKEAYLVLEDGSIFKGKGFGSEGVKYGEVVFTTGMVGYPESLTDPSYKGQILTMTYPLIGNYGVPSKKIAENGVPIHYESDKIQVEGFVVSKLMKSNHWASEKSLDKWLEEEGIPGIEGIDTRALVKKIREKGVMMGALVVGDYELNKVTEKVKKLSYDEMNFIDKVTPKEIVIHESKNSNKSIVIVDCGIKYGILRELLKRGFDVIRIPYYYDPIDVLEEFSADGILFSNGPGNPALLKELVKKAQAVIEYDIPTMGICLGSQILSLADGGEIYKLKYGHRGINKPVKDLKSGKAFVTTQNHGYAVKPKSLNEFKVWMVNIDDGSVEGIYHPNKPIIATQFHPEASPGPLDSTWVFDVFSKMIEGEVHGF</sequence>
<dbReference type="InterPro" id="IPR036480">
    <property type="entry name" value="CarbP_synth_ssu_N_sf"/>
</dbReference>
<evidence type="ECO:0000256" key="1">
    <source>
        <dbReference type="ARBA" id="ARBA00005077"/>
    </source>
</evidence>
<dbReference type="NCBIfam" id="NF009475">
    <property type="entry name" value="PRK12838.1"/>
    <property type="match status" value="1"/>
</dbReference>
<dbReference type="CDD" id="cd01744">
    <property type="entry name" value="GATase1_CPSase"/>
    <property type="match status" value="1"/>
</dbReference>
<gene>
    <name evidence="10 12" type="primary">carA</name>
    <name evidence="12" type="ORF">K1720_00595</name>
</gene>
<dbReference type="EMBL" id="CP080572">
    <property type="protein sequence ID" value="USH00023.1"/>
    <property type="molecule type" value="Genomic_DNA"/>
</dbReference>
<protein>
    <recommendedName>
        <fullName evidence="10">Carbamoyl phosphate synthase small chain</fullName>
        <ecNumber evidence="10">6.3.5.5</ecNumber>
    </recommendedName>
    <alternativeName>
        <fullName evidence="10">Carbamoyl phosphate synthetase glutamine chain</fullName>
    </alternativeName>
</protein>
<dbReference type="EC" id="6.3.5.5" evidence="10"/>
<dbReference type="InterPro" id="IPR002474">
    <property type="entry name" value="CarbamoylP_synth_ssu_N"/>
</dbReference>
<feature type="binding site" evidence="10">
    <location>
        <position position="279"/>
    </location>
    <ligand>
        <name>L-glutamine</name>
        <dbReference type="ChEBI" id="CHEBI:58359"/>
    </ligand>
</feature>
<dbReference type="AlphaFoldDB" id="A0A9E7MB72"/>
<dbReference type="PANTHER" id="PTHR43418:SF7">
    <property type="entry name" value="CARBAMOYL-PHOSPHATE SYNTHASE SMALL CHAIN"/>
    <property type="match status" value="1"/>
</dbReference>
<keyword evidence="5 10" id="KW-0547">Nucleotide-binding</keyword>
<dbReference type="KEGG" id="thei:K1720_00595"/>
<evidence type="ECO:0000256" key="9">
    <source>
        <dbReference type="ARBA" id="ARBA00048816"/>
    </source>
</evidence>
<dbReference type="GO" id="GO:0006526">
    <property type="term" value="P:L-arginine biosynthetic process"/>
    <property type="evidence" value="ECO:0007669"/>
    <property type="project" value="UniProtKB-UniRule"/>
</dbReference>
<dbReference type="InterPro" id="IPR006274">
    <property type="entry name" value="CarbamoylP_synth_ssu"/>
</dbReference>
<reference evidence="12 13" key="1">
    <citation type="submission" date="2021-08" db="EMBL/GenBank/DDBJ databases">
        <title>Thermococcus onnuriiensis IOH2.</title>
        <authorList>
            <person name="Park Y.-J."/>
        </authorList>
    </citation>
    <scope>NUCLEOTIDE SEQUENCE [LARGE SCALE GENOMIC DNA]</scope>
    <source>
        <strain evidence="12 13">IOH2</strain>
    </source>
</reference>
<feature type="active site" description="Nucleophile" evidence="10">
    <location>
        <position position="275"/>
    </location>
</feature>
<feature type="binding site" evidence="10">
    <location>
        <position position="276"/>
    </location>
    <ligand>
        <name>L-glutamine</name>
        <dbReference type="ChEBI" id="CHEBI:58359"/>
    </ligand>
</feature>
<dbReference type="NCBIfam" id="TIGR01368">
    <property type="entry name" value="CPSaseIIsmall"/>
    <property type="match status" value="1"/>
</dbReference>
<accession>A0A9E7MB72</accession>
<dbReference type="PANTHER" id="PTHR43418">
    <property type="entry name" value="MULTIFUNCTIONAL TRYPTOPHAN BIOSYNTHESIS PROTEIN-RELATED"/>
    <property type="match status" value="1"/>
</dbReference>
<proteinExistence type="inferred from homology"/>
<dbReference type="SMART" id="SM01097">
    <property type="entry name" value="CPSase_sm_chain"/>
    <property type="match status" value="1"/>
</dbReference>
<evidence type="ECO:0000259" key="11">
    <source>
        <dbReference type="SMART" id="SM01097"/>
    </source>
</evidence>
<comment type="similarity">
    <text evidence="2 10">Belongs to the CarA family.</text>
</comment>
<dbReference type="Gene3D" id="3.50.30.20">
    <property type="entry name" value="Carbamoyl-phosphate synthase small subunit, N-terminal domain"/>
    <property type="match status" value="1"/>
</dbReference>
<dbReference type="HAMAP" id="MF_01209">
    <property type="entry name" value="CPSase_S_chain"/>
    <property type="match status" value="1"/>
</dbReference>
<keyword evidence="6 10" id="KW-0067">ATP-binding</keyword>
<feature type="region of interest" description="CPSase" evidence="10">
    <location>
        <begin position="1"/>
        <end position="197"/>
    </location>
</feature>
<keyword evidence="10" id="KW-0028">Amino-acid biosynthesis</keyword>
<keyword evidence="13" id="KW-1185">Reference proteome</keyword>
<dbReference type="PRINTS" id="PR00096">
    <property type="entry name" value="GATASE"/>
</dbReference>
<feature type="domain" description="Carbamoyl-phosphate synthase small subunit N-terminal" evidence="11">
    <location>
        <begin position="17"/>
        <end position="155"/>
    </location>
</feature>
<evidence type="ECO:0000256" key="2">
    <source>
        <dbReference type="ARBA" id="ARBA00007800"/>
    </source>
</evidence>
<evidence type="ECO:0000256" key="10">
    <source>
        <dbReference type="HAMAP-Rule" id="MF_01209"/>
    </source>
</evidence>
<dbReference type="Proteomes" id="UP001056425">
    <property type="component" value="Chromosome"/>
</dbReference>
<dbReference type="Gene3D" id="3.40.50.880">
    <property type="match status" value="1"/>
</dbReference>
<evidence type="ECO:0000313" key="13">
    <source>
        <dbReference type="Proteomes" id="UP001056425"/>
    </source>
</evidence>
<keyword evidence="7 10" id="KW-0315">Glutamine amidotransferase</keyword>
<dbReference type="InterPro" id="IPR035686">
    <property type="entry name" value="CPSase_GATase1"/>
</dbReference>
<feature type="active site" evidence="10">
    <location>
        <position position="358"/>
    </location>
</feature>
<evidence type="ECO:0000256" key="4">
    <source>
        <dbReference type="ARBA" id="ARBA00022598"/>
    </source>
</evidence>
<comment type="pathway">
    <text evidence="10">Pyrimidine metabolism; UMP biosynthesis via de novo pathway; (S)-dihydroorotate from bicarbonate: step 1/3.</text>
</comment>
<feature type="binding site" evidence="10">
    <location>
        <position position="320"/>
    </location>
    <ligand>
        <name>L-glutamine</name>
        <dbReference type="ChEBI" id="CHEBI:58359"/>
    </ligand>
</feature>
<evidence type="ECO:0000256" key="8">
    <source>
        <dbReference type="ARBA" id="ARBA00022975"/>
    </source>
</evidence>
<dbReference type="FunFam" id="3.50.30.20:FF:000002">
    <property type="entry name" value="Carbamoyl-phosphate synthase 1, mitochondrial"/>
    <property type="match status" value="1"/>
</dbReference>
<dbReference type="Pfam" id="PF00988">
    <property type="entry name" value="CPSase_sm_chain"/>
    <property type="match status" value="1"/>
</dbReference>
<dbReference type="SUPFAM" id="SSF52317">
    <property type="entry name" value="Class I glutamine amidotransferase-like"/>
    <property type="match status" value="1"/>
</dbReference>
<dbReference type="SUPFAM" id="SSF52021">
    <property type="entry name" value="Carbamoyl phosphate synthetase, small subunit N-terminal domain"/>
    <property type="match status" value="1"/>
</dbReference>
<keyword evidence="8 10" id="KW-0665">Pyrimidine biosynthesis</keyword>
<comment type="function">
    <text evidence="10">Small subunit of the glutamine-dependent carbamoyl phosphate synthetase (CPSase). CPSase catalyzes the formation of carbamoyl phosphate from the ammonia moiety of glutamine, carbonate, and phosphate donated by ATP, constituting the first step of 2 biosynthetic pathways, one leading to arginine and/or urea and the other to pyrimidine nucleotides. The small subunit (glutamine amidotransferase) binds and cleaves glutamine to supply the large subunit with the substrate ammonia.</text>
</comment>
<feature type="binding site" evidence="10">
    <location>
        <position position="249"/>
    </location>
    <ligand>
        <name>L-glutamine</name>
        <dbReference type="ChEBI" id="CHEBI:58359"/>
    </ligand>
</feature>
<organism evidence="12 13">
    <name type="scientific">Thermococcus argininiproducens</name>
    <dbReference type="NCBI Taxonomy" id="2866384"/>
    <lineage>
        <taxon>Archaea</taxon>
        <taxon>Methanobacteriati</taxon>
        <taxon>Methanobacteriota</taxon>
        <taxon>Thermococci</taxon>
        <taxon>Thermococcales</taxon>
        <taxon>Thermococcaceae</taxon>
        <taxon>Thermococcus</taxon>
    </lineage>
</organism>
<feature type="binding site" evidence="10">
    <location>
        <position position="247"/>
    </location>
    <ligand>
        <name>L-glutamine</name>
        <dbReference type="ChEBI" id="CHEBI:58359"/>
    </ligand>
</feature>
<keyword evidence="4 10" id="KW-0436">Ligase</keyword>
<dbReference type="GeneID" id="72776796"/>
<evidence type="ECO:0000256" key="5">
    <source>
        <dbReference type="ARBA" id="ARBA00022741"/>
    </source>
</evidence>
<feature type="binding site" evidence="10">
    <location>
        <position position="61"/>
    </location>
    <ligand>
        <name>L-glutamine</name>
        <dbReference type="ChEBI" id="CHEBI:58359"/>
    </ligand>
</feature>
<dbReference type="GO" id="GO:0006541">
    <property type="term" value="P:glutamine metabolic process"/>
    <property type="evidence" value="ECO:0007669"/>
    <property type="project" value="InterPro"/>
</dbReference>
<dbReference type="GO" id="GO:0006207">
    <property type="term" value="P:'de novo' pyrimidine nucleobase biosynthetic process"/>
    <property type="evidence" value="ECO:0007669"/>
    <property type="project" value="InterPro"/>
</dbReference>
<comment type="pathway">
    <text evidence="1 10">Amino-acid biosynthesis; L-arginine biosynthesis; carbamoyl phosphate from bicarbonate: step 1/1.</text>
</comment>
<dbReference type="PROSITE" id="PS51273">
    <property type="entry name" value="GATASE_TYPE_1"/>
    <property type="match status" value="1"/>
</dbReference>
<dbReference type="GO" id="GO:0044205">
    <property type="term" value="P:'de novo' UMP biosynthetic process"/>
    <property type="evidence" value="ECO:0007669"/>
    <property type="project" value="UniProtKB-UniRule"/>
</dbReference>
<evidence type="ECO:0000256" key="7">
    <source>
        <dbReference type="ARBA" id="ARBA00022962"/>
    </source>
</evidence>
<feature type="binding site" evidence="10">
    <location>
        <position position="317"/>
    </location>
    <ligand>
        <name>L-glutamine</name>
        <dbReference type="ChEBI" id="CHEBI:58359"/>
    </ligand>
</feature>
<dbReference type="InterPro" id="IPR029062">
    <property type="entry name" value="Class_I_gatase-like"/>
</dbReference>
<feature type="binding site" evidence="10">
    <location>
        <position position="319"/>
    </location>
    <ligand>
        <name>L-glutamine</name>
        <dbReference type="ChEBI" id="CHEBI:58359"/>
    </ligand>
</feature>
<comment type="subunit">
    <text evidence="10">Composed of two chains; the small (or glutamine) chain promotes the hydrolysis of glutamine to ammonia, which is used by the large (or ammonia) chain to synthesize carbamoyl phosphate. Tetramer of heterodimers (alpha,beta)4.</text>
</comment>
<dbReference type="PRINTS" id="PR00099">
    <property type="entry name" value="CPSGATASE"/>
</dbReference>